<feature type="domain" description="RNase H type-1" evidence="2">
    <location>
        <begin position="1"/>
        <end position="133"/>
    </location>
</feature>
<dbReference type="Gene3D" id="3.30.420.10">
    <property type="entry name" value="Ribonuclease H-like superfamily/Ribonuclease H"/>
    <property type="match status" value="1"/>
</dbReference>
<dbReference type="InterPro" id="IPR050275">
    <property type="entry name" value="PGM_Phosphatase"/>
</dbReference>
<dbReference type="RefSeq" id="WP_043606190.1">
    <property type="nucleotide sequence ID" value="NZ_AXCY01000037.1"/>
</dbReference>
<feature type="compositionally biased region" description="Polar residues" evidence="1">
    <location>
        <begin position="207"/>
        <end position="225"/>
    </location>
</feature>
<dbReference type="GO" id="GO:0005737">
    <property type="term" value="C:cytoplasm"/>
    <property type="evidence" value="ECO:0007669"/>
    <property type="project" value="TreeGrafter"/>
</dbReference>
<keyword evidence="4" id="KW-1185">Reference proteome</keyword>
<dbReference type="AlphaFoldDB" id="A0A0A0BUN5"/>
<feature type="region of interest" description="Disordered" evidence="1">
    <location>
        <begin position="207"/>
        <end position="226"/>
    </location>
</feature>
<protein>
    <submittedName>
        <fullName evidence="3">Phosphoglycerate mutase</fullName>
    </submittedName>
</protein>
<dbReference type="SMART" id="SM00855">
    <property type="entry name" value="PGAM"/>
    <property type="match status" value="1"/>
</dbReference>
<dbReference type="InterPro" id="IPR002156">
    <property type="entry name" value="RNaseH_domain"/>
</dbReference>
<dbReference type="InterPro" id="IPR012337">
    <property type="entry name" value="RNaseH-like_sf"/>
</dbReference>
<reference evidence="3 4" key="1">
    <citation type="submission" date="2013-08" db="EMBL/GenBank/DDBJ databases">
        <title>Genome sequencing of Cellulomonas carbonis T26.</title>
        <authorList>
            <person name="Chen F."/>
            <person name="Li Y."/>
            <person name="Wang G."/>
        </authorList>
    </citation>
    <scope>NUCLEOTIDE SEQUENCE [LARGE SCALE GENOMIC DNA]</scope>
    <source>
        <strain evidence="3 4">T26</strain>
    </source>
</reference>
<evidence type="ECO:0000256" key="1">
    <source>
        <dbReference type="SAM" id="MobiDB-lite"/>
    </source>
</evidence>
<reference evidence="3 4" key="2">
    <citation type="journal article" date="2015" name="Stand. Genomic Sci.">
        <title>Draft genome sequence of Cellulomonas carbonis T26(T) and comparative analysis of six Cellulomonas genomes.</title>
        <authorList>
            <person name="Zhuang W."/>
            <person name="Zhang S."/>
            <person name="Xia X."/>
            <person name="Wang G."/>
        </authorList>
    </citation>
    <scope>NUCLEOTIDE SEQUENCE [LARGE SCALE GENOMIC DNA]</scope>
    <source>
        <strain evidence="3 4">T26</strain>
    </source>
</reference>
<dbReference type="Pfam" id="PF00300">
    <property type="entry name" value="His_Phos_1"/>
    <property type="match status" value="1"/>
</dbReference>
<dbReference type="CDD" id="cd07067">
    <property type="entry name" value="HP_PGM_like"/>
    <property type="match status" value="1"/>
</dbReference>
<dbReference type="OrthoDB" id="5296884at2"/>
<dbReference type="EMBL" id="AXCY01000037">
    <property type="protein sequence ID" value="KGM10844.1"/>
    <property type="molecule type" value="Genomic_DNA"/>
</dbReference>
<dbReference type="Pfam" id="PF13456">
    <property type="entry name" value="RVT_3"/>
    <property type="match status" value="1"/>
</dbReference>
<feature type="region of interest" description="Disordered" evidence="1">
    <location>
        <begin position="1"/>
        <end position="21"/>
    </location>
</feature>
<dbReference type="PROSITE" id="PS50879">
    <property type="entry name" value="RNASE_H_1"/>
    <property type="match status" value="1"/>
</dbReference>
<evidence type="ECO:0000259" key="2">
    <source>
        <dbReference type="PROSITE" id="PS50879"/>
    </source>
</evidence>
<dbReference type="SUPFAM" id="SSF53098">
    <property type="entry name" value="Ribonuclease H-like"/>
    <property type="match status" value="1"/>
</dbReference>
<dbReference type="InterPro" id="IPR013078">
    <property type="entry name" value="His_Pase_superF_clade-1"/>
</dbReference>
<sequence length="406" mass="43009">MSRRLVVEADGGSRGNPGPAGFGARVVDADTGELLAERGGFLGVATNNVAEYRGLVAGLEAARAIDPAADVEVRMDSRLVVEQMSGRWQVKHEDMRRLAARAREALPSGTVTWTWVARAENAAADRIANEAMDTRTEVVRDHAGGAGSPRPEDVPATADEAEAAEPDDAPRPEGLRARRPSGSAMRFDDVEPVTVVLVRHGETALTRTRALSGSSEPGPSLTSTGRVEAARAADVVHRVGRAVWPDLPYPTSVVASPMVRTQETAAAIGRRVGALVDVDPQFAEVDFGRWQGLTPDEVEEGWPGELRRWYEDPTVRAPDGESMVDVGARVEAGLAALLAGGTGRTVVVVSHVMAIRAAVGVSLAMPPRAWGSTRVPAASVTVLRWWPDGAREAVVVGMPTDVRTGP</sequence>
<dbReference type="GO" id="GO:0004523">
    <property type="term" value="F:RNA-DNA hybrid ribonuclease activity"/>
    <property type="evidence" value="ECO:0007669"/>
    <property type="project" value="InterPro"/>
</dbReference>
<evidence type="ECO:0000313" key="3">
    <source>
        <dbReference type="EMBL" id="KGM10844.1"/>
    </source>
</evidence>
<dbReference type="CDD" id="cd09279">
    <property type="entry name" value="RNase_HI_like"/>
    <property type="match status" value="1"/>
</dbReference>
<feature type="region of interest" description="Disordered" evidence="1">
    <location>
        <begin position="140"/>
        <end position="185"/>
    </location>
</feature>
<comment type="caution">
    <text evidence="3">The sequence shown here is derived from an EMBL/GenBank/DDBJ whole genome shotgun (WGS) entry which is preliminary data.</text>
</comment>
<dbReference type="GO" id="GO:0003676">
    <property type="term" value="F:nucleic acid binding"/>
    <property type="evidence" value="ECO:0007669"/>
    <property type="project" value="InterPro"/>
</dbReference>
<dbReference type="InterPro" id="IPR036397">
    <property type="entry name" value="RNaseH_sf"/>
</dbReference>
<dbReference type="GO" id="GO:0016791">
    <property type="term" value="F:phosphatase activity"/>
    <property type="evidence" value="ECO:0007669"/>
    <property type="project" value="TreeGrafter"/>
</dbReference>
<dbReference type="NCBIfam" id="NF005567">
    <property type="entry name" value="PRK07238.1"/>
    <property type="match status" value="1"/>
</dbReference>
<gene>
    <name evidence="3" type="ORF">N868_13235</name>
</gene>
<organism evidence="3 4">
    <name type="scientific">Cellulomonas carbonis T26</name>
    <dbReference type="NCBI Taxonomy" id="947969"/>
    <lineage>
        <taxon>Bacteria</taxon>
        <taxon>Bacillati</taxon>
        <taxon>Actinomycetota</taxon>
        <taxon>Actinomycetes</taxon>
        <taxon>Micrococcales</taxon>
        <taxon>Cellulomonadaceae</taxon>
        <taxon>Cellulomonas</taxon>
    </lineage>
</organism>
<dbReference type="Proteomes" id="UP000029839">
    <property type="component" value="Unassembled WGS sequence"/>
</dbReference>
<dbReference type="Gene3D" id="3.40.50.1240">
    <property type="entry name" value="Phosphoglycerate mutase-like"/>
    <property type="match status" value="1"/>
</dbReference>
<dbReference type="PANTHER" id="PTHR48100">
    <property type="entry name" value="BROAD-SPECIFICITY PHOSPHATASE YOR283W-RELATED"/>
    <property type="match status" value="1"/>
</dbReference>
<feature type="compositionally biased region" description="Gly residues" evidence="1">
    <location>
        <begin position="12"/>
        <end position="21"/>
    </location>
</feature>
<dbReference type="PANTHER" id="PTHR48100:SF62">
    <property type="entry name" value="GLUCOSYL-3-PHOSPHOGLYCERATE PHOSPHATASE"/>
    <property type="match status" value="1"/>
</dbReference>
<dbReference type="SUPFAM" id="SSF53254">
    <property type="entry name" value="Phosphoglycerate mutase-like"/>
    <property type="match status" value="1"/>
</dbReference>
<dbReference type="InterPro" id="IPR029033">
    <property type="entry name" value="His_PPase_superfam"/>
</dbReference>
<proteinExistence type="predicted"/>
<evidence type="ECO:0000313" key="4">
    <source>
        <dbReference type="Proteomes" id="UP000029839"/>
    </source>
</evidence>
<accession>A0A0A0BUN5</accession>
<name>A0A0A0BUN5_9CELL</name>